<dbReference type="EMBL" id="SDRB02001378">
    <property type="protein sequence ID" value="THG21501.1"/>
    <property type="molecule type" value="Genomic_DNA"/>
</dbReference>
<comment type="caution">
    <text evidence="1">The sequence shown here is derived from an EMBL/GenBank/DDBJ whole genome shotgun (WGS) entry which is preliminary data.</text>
</comment>
<dbReference type="InterPro" id="IPR032675">
    <property type="entry name" value="LRR_dom_sf"/>
</dbReference>
<organism evidence="1 2">
    <name type="scientific">Camellia sinensis var. sinensis</name>
    <name type="common">China tea</name>
    <dbReference type="NCBI Taxonomy" id="542762"/>
    <lineage>
        <taxon>Eukaryota</taxon>
        <taxon>Viridiplantae</taxon>
        <taxon>Streptophyta</taxon>
        <taxon>Embryophyta</taxon>
        <taxon>Tracheophyta</taxon>
        <taxon>Spermatophyta</taxon>
        <taxon>Magnoliopsida</taxon>
        <taxon>eudicotyledons</taxon>
        <taxon>Gunneridae</taxon>
        <taxon>Pentapetalae</taxon>
        <taxon>asterids</taxon>
        <taxon>Ericales</taxon>
        <taxon>Theaceae</taxon>
        <taxon>Camellia</taxon>
    </lineage>
</organism>
<keyword evidence="2" id="KW-1185">Reference proteome</keyword>
<dbReference type="PANTHER" id="PTHR16083">
    <property type="entry name" value="LEUCINE RICH REPEAT CONTAINING PROTEIN"/>
    <property type="match status" value="1"/>
</dbReference>
<evidence type="ECO:0000313" key="2">
    <source>
        <dbReference type="Proteomes" id="UP000306102"/>
    </source>
</evidence>
<dbReference type="Proteomes" id="UP000306102">
    <property type="component" value="Unassembled WGS sequence"/>
</dbReference>
<dbReference type="Gene3D" id="3.80.10.10">
    <property type="entry name" value="Ribonuclease Inhibitor"/>
    <property type="match status" value="1"/>
</dbReference>
<name>A0A4S4EWW6_CAMSN</name>
<dbReference type="PROSITE" id="PS51450">
    <property type="entry name" value="LRR"/>
    <property type="match status" value="1"/>
</dbReference>
<dbReference type="AlphaFoldDB" id="A0A4S4EWW6"/>
<dbReference type="PANTHER" id="PTHR16083:SF83">
    <property type="entry name" value="LEUCINE-RICH REPEAT-CONTAINING PROTEIN 40"/>
    <property type="match status" value="1"/>
</dbReference>
<accession>A0A4S4EWW6</accession>
<proteinExistence type="predicted"/>
<dbReference type="InterPro" id="IPR001611">
    <property type="entry name" value="Leu-rich_rpt"/>
</dbReference>
<gene>
    <name evidence="1" type="ORF">TEA_011173</name>
</gene>
<reference evidence="1 2" key="1">
    <citation type="journal article" date="2018" name="Proc. Natl. Acad. Sci. U.S.A.">
        <title>Draft genome sequence of Camellia sinensis var. sinensis provides insights into the evolution of the tea genome and tea quality.</title>
        <authorList>
            <person name="Wei C."/>
            <person name="Yang H."/>
            <person name="Wang S."/>
            <person name="Zhao J."/>
            <person name="Liu C."/>
            <person name="Gao L."/>
            <person name="Xia E."/>
            <person name="Lu Y."/>
            <person name="Tai Y."/>
            <person name="She G."/>
            <person name="Sun J."/>
            <person name="Cao H."/>
            <person name="Tong W."/>
            <person name="Gao Q."/>
            <person name="Li Y."/>
            <person name="Deng W."/>
            <person name="Jiang X."/>
            <person name="Wang W."/>
            <person name="Chen Q."/>
            <person name="Zhang S."/>
            <person name="Li H."/>
            <person name="Wu J."/>
            <person name="Wang P."/>
            <person name="Li P."/>
            <person name="Shi C."/>
            <person name="Zheng F."/>
            <person name="Jian J."/>
            <person name="Huang B."/>
            <person name="Shan D."/>
            <person name="Shi M."/>
            <person name="Fang C."/>
            <person name="Yue Y."/>
            <person name="Li F."/>
            <person name="Li D."/>
            <person name="Wei S."/>
            <person name="Han B."/>
            <person name="Jiang C."/>
            <person name="Yin Y."/>
            <person name="Xia T."/>
            <person name="Zhang Z."/>
            <person name="Bennetzen J.L."/>
            <person name="Zhao S."/>
            <person name="Wan X."/>
        </authorList>
    </citation>
    <scope>NUCLEOTIDE SEQUENCE [LARGE SCALE GENOMIC DNA]</scope>
    <source>
        <strain evidence="2">cv. Shuchazao</strain>
        <tissue evidence="1">Leaf</tissue>
    </source>
</reference>
<sequence>MPLQILSTWQTRAVTLLSPTSPADPSTATHSPNRTHCFALVLSALTSQTRGCSNIKELPIKMGTMDSLTKLNANGTVIKDALPKDLSNLSSLQKLNLSNNPICSLPNCIGGLNRLQILELDECKRLQSVMVPQNLKVVLVIECTLLEKVTFQSFPSSTIEFVNLDDACRMWRNSREFDNSKCAFHSAPSSMQYNNKWENQFVVMEHWRPSLFYGMCDNIVEIMGLLKLEPIENIDMEIMNNLGLRNLGSMENPIVTLSSRNVMKNIYFTLVFREARFQLEADEDMMWLSYWKFENQLEGGDELNISVVGDENFQVKEVGVHLVYKEQEEKSRKVYGNVIPGNPSIVYPVRLKVFRLGARWVGCSICDGL</sequence>
<protein>
    <submittedName>
        <fullName evidence="1">Uncharacterized protein</fullName>
    </submittedName>
</protein>
<evidence type="ECO:0000313" key="1">
    <source>
        <dbReference type="EMBL" id="THG21501.1"/>
    </source>
</evidence>
<dbReference type="SUPFAM" id="SSF52047">
    <property type="entry name" value="RNI-like"/>
    <property type="match status" value="1"/>
</dbReference>